<keyword evidence="7" id="KW-1185">Reference proteome</keyword>
<dbReference type="GO" id="GO:0043565">
    <property type="term" value="F:sequence-specific DNA binding"/>
    <property type="evidence" value="ECO:0007669"/>
    <property type="project" value="InterPro"/>
</dbReference>
<dbReference type="GO" id="GO:0006355">
    <property type="term" value="P:regulation of DNA-templated transcription"/>
    <property type="evidence" value="ECO:0007669"/>
    <property type="project" value="InterPro"/>
</dbReference>
<sequence>MNVPSSHRTDSASVDSSSPPPAALREYVARAVRRYLSDLDDCPADDLYDLVLREVEAPLFREVMRHCDGNQTRAAAALGLNRATLRKKLREHGLV</sequence>
<dbReference type="InterPro" id="IPR050207">
    <property type="entry name" value="Trans_regulatory_Fis"/>
</dbReference>
<dbReference type="EMBL" id="JACHHP010000002">
    <property type="protein sequence ID" value="MBB5208166.1"/>
    <property type="molecule type" value="Genomic_DNA"/>
</dbReference>
<dbReference type="NCBIfam" id="NF001659">
    <property type="entry name" value="PRK00430.1"/>
    <property type="match status" value="1"/>
</dbReference>
<evidence type="ECO:0000313" key="7">
    <source>
        <dbReference type="Proteomes" id="UP000521199"/>
    </source>
</evidence>
<feature type="region of interest" description="Disordered" evidence="4">
    <location>
        <begin position="1"/>
        <end position="21"/>
    </location>
</feature>
<dbReference type="PRINTS" id="PR01591">
    <property type="entry name" value="DNABINDNGFIS"/>
</dbReference>
<dbReference type="RefSeq" id="WP_281377987.1">
    <property type="nucleotide sequence ID" value="NZ_JACHHP010000002.1"/>
</dbReference>
<dbReference type="Gene3D" id="1.10.10.60">
    <property type="entry name" value="Homeodomain-like"/>
    <property type="match status" value="1"/>
</dbReference>
<dbReference type="InterPro" id="IPR005412">
    <property type="entry name" value="Fis_DNA-bd"/>
</dbReference>
<reference evidence="6 7" key="1">
    <citation type="submission" date="2020-08" db="EMBL/GenBank/DDBJ databases">
        <title>Genomic Encyclopedia of Type Strains, Phase IV (KMG-IV): sequencing the most valuable type-strain genomes for metagenomic binning, comparative biology and taxonomic classification.</title>
        <authorList>
            <person name="Goeker M."/>
        </authorList>
    </citation>
    <scope>NUCLEOTIDE SEQUENCE [LARGE SCALE GENOMIC DNA]</scope>
    <source>
        <strain evidence="6 7">DSM 24163</strain>
    </source>
</reference>
<evidence type="ECO:0000256" key="3">
    <source>
        <dbReference type="ARBA" id="ARBA00029540"/>
    </source>
</evidence>
<protein>
    <recommendedName>
        <fullName evidence="3">Putative Fis-like DNA-binding protein</fullName>
    </recommendedName>
</protein>
<evidence type="ECO:0000256" key="1">
    <source>
        <dbReference type="ARBA" id="ARBA00008559"/>
    </source>
</evidence>
<comment type="caution">
    <text evidence="6">The sequence shown here is derived from an EMBL/GenBank/DDBJ whole genome shotgun (WGS) entry which is preliminary data.</text>
</comment>
<proteinExistence type="inferred from homology"/>
<dbReference type="PANTHER" id="PTHR47918">
    <property type="entry name" value="DNA-BINDING PROTEIN FIS"/>
    <property type="match status" value="1"/>
</dbReference>
<evidence type="ECO:0000259" key="5">
    <source>
        <dbReference type="Pfam" id="PF02954"/>
    </source>
</evidence>
<keyword evidence="2" id="KW-0238">DNA-binding</keyword>
<comment type="similarity">
    <text evidence="1">Belongs to the transcriptional regulatory Fis family.</text>
</comment>
<dbReference type="Proteomes" id="UP000521199">
    <property type="component" value="Unassembled WGS sequence"/>
</dbReference>
<dbReference type="InterPro" id="IPR002197">
    <property type="entry name" value="HTH_Fis"/>
</dbReference>
<dbReference type="SUPFAM" id="SSF46689">
    <property type="entry name" value="Homeodomain-like"/>
    <property type="match status" value="1"/>
</dbReference>
<dbReference type="Pfam" id="PF02954">
    <property type="entry name" value="HTH_8"/>
    <property type="match status" value="1"/>
</dbReference>
<gene>
    <name evidence="6" type="ORF">HNQ52_001695</name>
</gene>
<name>A0A7W8D599_9GAMM</name>
<organism evidence="6 7">
    <name type="scientific">Chiayiivirga flava</name>
    <dbReference type="NCBI Taxonomy" id="659595"/>
    <lineage>
        <taxon>Bacteria</taxon>
        <taxon>Pseudomonadati</taxon>
        <taxon>Pseudomonadota</taxon>
        <taxon>Gammaproteobacteria</taxon>
        <taxon>Lysobacterales</taxon>
        <taxon>Lysobacteraceae</taxon>
        <taxon>Chiayiivirga</taxon>
    </lineage>
</organism>
<dbReference type="PRINTS" id="PR01590">
    <property type="entry name" value="HTHFIS"/>
</dbReference>
<accession>A0A7W8D599</accession>
<dbReference type="InterPro" id="IPR009057">
    <property type="entry name" value="Homeodomain-like_sf"/>
</dbReference>
<evidence type="ECO:0000313" key="6">
    <source>
        <dbReference type="EMBL" id="MBB5208166.1"/>
    </source>
</evidence>
<evidence type="ECO:0000256" key="2">
    <source>
        <dbReference type="ARBA" id="ARBA00023125"/>
    </source>
</evidence>
<feature type="domain" description="DNA binding HTH" evidence="5">
    <location>
        <begin position="52"/>
        <end position="91"/>
    </location>
</feature>
<dbReference type="AlphaFoldDB" id="A0A7W8D599"/>
<evidence type="ECO:0000256" key="4">
    <source>
        <dbReference type="SAM" id="MobiDB-lite"/>
    </source>
</evidence>
<dbReference type="PANTHER" id="PTHR47918:SF1">
    <property type="entry name" value="DNA-BINDING PROTEIN FIS"/>
    <property type="match status" value="1"/>
</dbReference>